<feature type="domain" description="Phosphoadenosine phosphosulphate reductase" evidence="4">
    <location>
        <begin position="63"/>
        <end position="239"/>
    </location>
</feature>
<organism evidence="5 6">
    <name type="scientific">Gloeomargarita lithophora Alchichica-D10</name>
    <dbReference type="NCBI Taxonomy" id="1188229"/>
    <lineage>
        <taxon>Bacteria</taxon>
        <taxon>Bacillati</taxon>
        <taxon>Cyanobacteriota</taxon>
        <taxon>Cyanophyceae</taxon>
        <taxon>Gloeomargaritales</taxon>
        <taxon>Gloeomargaritaceae</taxon>
        <taxon>Gloeomargarita</taxon>
    </lineage>
</organism>
<dbReference type="PANTHER" id="PTHR46509">
    <property type="entry name" value="PHOSPHOADENOSINE PHOSPHOSULFATE REDUCTASE"/>
    <property type="match status" value="1"/>
</dbReference>
<reference evidence="5 6" key="1">
    <citation type="submission" date="2016-10" db="EMBL/GenBank/DDBJ databases">
        <title>Description of Gloeomargarita lithophora gen. nov., sp. nov., a thylakoid-bearing basal-branching cyanobacterium with intracellular carbonates, and proposal for Gloeomargaritales ord. nov.</title>
        <authorList>
            <person name="Moreira D."/>
            <person name="Tavera R."/>
            <person name="Benzerara K."/>
            <person name="Skouri-Panet F."/>
            <person name="Couradeau E."/>
            <person name="Gerard E."/>
            <person name="Loussert C."/>
            <person name="Novelo E."/>
            <person name="Zivanovic Y."/>
            <person name="Lopez-Garcia P."/>
        </authorList>
    </citation>
    <scope>NUCLEOTIDE SEQUENCE [LARGE SCALE GENOMIC DNA]</scope>
    <source>
        <strain evidence="5 6">D10</strain>
    </source>
</reference>
<comment type="catalytic activity">
    <reaction evidence="3">
        <text>[thioredoxin]-disulfide + sulfite + adenosine 3',5'-bisphosphate + 2 H(+) = [thioredoxin]-dithiol + 3'-phosphoadenylyl sulfate</text>
        <dbReference type="Rhea" id="RHEA:11724"/>
        <dbReference type="Rhea" id="RHEA-COMP:10698"/>
        <dbReference type="Rhea" id="RHEA-COMP:10700"/>
        <dbReference type="ChEBI" id="CHEBI:15378"/>
        <dbReference type="ChEBI" id="CHEBI:17359"/>
        <dbReference type="ChEBI" id="CHEBI:29950"/>
        <dbReference type="ChEBI" id="CHEBI:50058"/>
        <dbReference type="ChEBI" id="CHEBI:58339"/>
        <dbReference type="ChEBI" id="CHEBI:58343"/>
        <dbReference type="EC" id="1.8.4.8"/>
    </reaction>
</comment>
<evidence type="ECO:0000256" key="3">
    <source>
        <dbReference type="HAMAP-Rule" id="MF_00063"/>
    </source>
</evidence>
<dbReference type="KEGG" id="glt:GlitD10_0584"/>
<dbReference type="InterPro" id="IPR014729">
    <property type="entry name" value="Rossmann-like_a/b/a_fold"/>
</dbReference>
<dbReference type="PANTHER" id="PTHR46509:SF1">
    <property type="entry name" value="PHOSPHOADENOSINE PHOSPHOSULFATE REDUCTASE"/>
    <property type="match status" value="1"/>
</dbReference>
<protein>
    <recommendedName>
        <fullName evidence="3">Phosphoadenosine 5'-phosphosulfate reductase</fullName>
        <shortName evidence="3">PAPS reductase</shortName>
        <ecNumber evidence="3">1.8.4.8</ecNumber>
    </recommendedName>
    <alternativeName>
        <fullName evidence="3">3'-phosphoadenylylsulfate reductase</fullName>
    </alternativeName>
    <alternativeName>
        <fullName evidence="3">PAPS reductase, thioredoxin dependent</fullName>
    </alternativeName>
    <alternativeName>
        <fullName evidence="3">PAPS sulfotransferase</fullName>
    </alternativeName>
    <alternativeName>
        <fullName evidence="3">PAdoPS reductase</fullName>
    </alternativeName>
</protein>
<dbReference type="SUPFAM" id="SSF52402">
    <property type="entry name" value="Adenine nucleotide alpha hydrolases-like"/>
    <property type="match status" value="1"/>
</dbReference>
<dbReference type="NCBIfam" id="TIGR00434">
    <property type="entry name" value="cysH"/>
    <property type="match status" value="1"/>
</dbReference>
<comment type="similarity">
    <text evidence="1 3">Belongs to the PAPS reductase family. CysH subfamily.</text>
</comment>
<evidence type="ECO:0000313" key="6">
    <source>
        <dbReference type="Proteomes" id="UP000180235"/>
    </source>
</evidence>
<dbReference type="STRING" id="1188229.GlitD10_0584"/>
<dbReference type="Proteomes" id="UP000180235">
    <property type="component" value="Chromosome"/>
</dbReference>
<keyword evidence="3" id="KW-0963">Cytoplasm</keyword>
<comment type="subcellular location">
    <subcellularLocation>
        <location evidence="3">Cytoplasm</location>
    </subcellularLocation>
</comment>
<gene>
    <name evidence="3 5" type="primary">cysH</name>
    <name evidence="5" type="ORF">GlitD10_0584</name>
</gene>
<dbReference type="GO" id="GO:0019379">
    <property type="term" value="P:sulfate assimilation, phosphoadenylyl sulfate reduction by phosphoadenylyl-sulfate reductase (thioredoxin)"/>
    <property type="evidence" value="ECO:0007669"/>
    <property type="project" value="UniProtKB-UniRule"/>
</dbReference>
<feature type="active site" description="Nucleophile; cysteine thiosulfonate intermediate" evidence="3">
    <location>
        <position position="259"/>
    </location>
</feature>
<dbReference type="UniPathway" id="UPA00140">
    <property type="reaction ID" value="UER00206"/>
</dbReference>
<dbReference type="GO" id="GO:0005737">
    <property type="term" value="C:cytoplasm"/>
    <property type="evidence" value="ECO:0007669"/>
    <property type="project" value="UniProtKB-SubCell"/>
</dbReference>
<dbReference type="PIRSF" id="PIRSF000857">
    <property type="entry name" value="PAPS_reductase"/>
    <property type="match status" value="1"/>
</dbReference>
<dbReference type="NCBIfam" id="TIGR02057">
    <property type="entry name" value="PAPS_reductase"/>
    <property type="match status" value="1"/>
</dbReference>
<dbReference type="Pfam" id="PF01507">
    <property type="entry name" value="PAPS_reduct"/>
    <property type="match status" value="1"/>
</dbReference>
<dbReference type="InterPro" id="IPR002500">
    <property type="entry name" value="PAPS_reduct_dom"/>
</dbReference>
<dbReference type="Gene3D" id="3.40.50.620">
    <property type="entry name" value="HUPs"/>
    <property type="match status" value="1"/>
</dbReference>
<evidence type="ECO:0000313" key="5">
    <source>
        <dbReference type="EMBL" id="APB32898.1"/>
    </source>
</evidence>
<dbReference type="GO" id="GO:0070814">
    <property type="term" value="P:hydrogen sulfide biosynthetic process"/>
    <property type="evidence" value="ECO:0007669"/>
    <property type="project" value="UniProtKB-UniRule"/>
</dbReference>
<comment type="pathway">
    <text evidence="3">Sulfur metabolism; hydrogen sulfide biosynthesis; sulfite from sulfate: step 3/3.</text>
</comment>
<dbReference type="AlphaFoldDB" id="A0A1J0AAE2"/>
<name>A0A1J0AAE2_9CYAN</name>
<sequence>MNPAHEIQNPYGGKANAPTETLMFPELMQKVQTLDLAVLNQELDAASPQEILAWVTQVLPEGLVQASAFNVDDMVVTDLLYRGLKPQHPVPVLFLDTLHHFPESLELVARSTQHYDLNLKIYRLVTVDSRLGFAQRYGENLWETDIQQFHHLTKIEPLHRGLAELGAVAWITGRRRDQAHTRSDMPVLEWDKQQRLKINPLANWTRPQSWRYVMEYQVPYNPLHDQGYASIGDEPLTTPVAEGEDERAGRWRGSGKTECGIHI</sequence>
<evidence type="ECO:0000256" key="1">
    <source>
        <dbReference type="ARBA" id="ARBA00009732"/>
    </source>
</evidence>
<dbReference type="InterPro" id="IPR004511">
    <property type="entry name" value="PAPS/APS_Rdtase"/>
</dbReference>
<evidence type="ECO:0000259" key="4">
    <source>
        <dbReference type="Pfam" id="PF01507"/>
    </source>
</evidence>
<keyword evidence="2 3" id="KW-0560">Oxidoreductase</keyword>
<dbReference type="InterPro" id="IPR011800">
    <property type="entry name" value="PAPS_reductase_CysH"/>
</dbReference>
<keyword evidence="6" id="KW-1185">Reference proteome</keyword>
<dbReference type="GO" id="GO:0004604">
    <property type="term" value="F:phosphoadenylyl-sulfate reductase (thioredoxin) activity"/>
    <property type="evidence" value="ECO:0007669"/>
    <property type="project" value="UniProtKB-UniRule"/>
</dbReference>
<evidence type="ECO:0000256" key="2">
    <source>
        <dbReference type="ARBA" id="ARBA00023002"/>
    </source>
</evidence>
<dbReference type="CDD" id="cd23945">
    <property type="entry name" value="PAPS_reductase"/>
    <property type="match status" value="1"/>
</dbReference>
<dbReference type="EC" id="1.8.4.8" evidence="3"/>
<comment type="function">
    <text evidence="3">Catalyzes the formation of sulfite from phosphoadenosine 5'-phosphosulfate (PAPS) using thioredoxin as an electron donor.</text>
</comment>
<dbReference type="HAMAP" id="MF_00063">
    <property type="entry name" value="CysH"/>
    <property type="match status" value="1"/>
</dbReference>
<proteinExistence type="inferred from homology"/>
<dbReference type="EMBL" id="CP017675">
    <property type="protein sequence ID" value="APB32898.1"/>
    <property type="molecule type" value="Genomic_DNA"/>
</dbReference>
<accession>A0A1J0AAE2</accession>
<dbReference type="NCBIfam" id="NF002537">
    <property type="entry name" value="PRK02090.1"/>
    <property type="match status" value="1"/>
</dbReference>
<comment type="caution">
    <text evidence="3">Lacks conserved residue(s) required for the propagation of feature annotation.</text>
</comment>